<name>A0A2N1M2F8_9GLOM</name>
<evidence type="ECO:0000313" key="2">
    <source>
        <dbReference type="Proteomes" id="UP000233469"/>
    </source>
</evidence>
<comment type="caution">
    <text evidence="1">The sequence shown here is derived from an EMBL/GenBank/DDBJ whole genome shotgun (WGS) entry which is preliminary data.</text>
</comment>
<reference evidence="1 2" key="2">
    <citation type="submission" date="2017-10" db="EMBL/GenBank/DDBJ databases">
        <title>Extensive intraspecific genome diversity in a model arbuscular mycorrhizal fungus.</title>
        <authorList>
            <person name="Chen E.C.H."/>
            <person name="Morin E."/>
            <person name="Baudet D."/>
            <person name="Noel J."/>
            <person name="Ndikumana S."/>
            <person name="Charron P."/>
            <person name="St-Onge C."/>
            <person name="Giorgi J."/>
            <person name="Grigoriev I.V."/>
            <person name="Roux C."/>
            <person name="Martin F.M."/>
            <person name="Corradi N."/>
        </authorList>
    </citation>
    <scope>NUCLEOTIDE SEQUENCE [LARGE SCALE GENOMIC DNA]</scope>
    <source>
        <strain evidence="1 2">C2</strain>
    </source>
</reference>
<accession>A0A2N1M2F8</accession>
<proteinExistence type="predicted"/>
<gene>
    <name evidence="1" type="ORF">RhiirC2_801463</name>
</gene>
<evidence type="ECO:0008006" key="3">
    <source>
        <dbReference type="Google" id="ProtNLM"/>
    </source>
</evidence>
<dbReference type="EMBL" id="LLXL01006792">
    <property type="protein sequence ID" value="PKK55809.1"/>
    <property type="molecule type" value="Genomic_DNA"/>
</dbReference>
<dbReference type="AlphaFoldDB" id="A0A2N1M2F8"/>
<feature type="non-terminal residue" evidence="1">
    <location>
        <position position="1"/>
    </location>
</feature>
<protein>
    <recommendedName>
        <fullName evidence="3">Retrotransposon gag domain-containing protein</fullName>
    </recommendedName>
</protein>
<dbReference type="Proteomes" id="UP000233469">
    <property type="component" value="Unassembled WGS sequence"/>
</dbReference>
<sequence length="147" mass="16481">DGHSTDLAVNNPNANNGGTIVASGICIRQVLHHFRYYFTTITSEKSKLTFHAIVQGSDTVSRFYSKLRKMIRLAYPTLLEANQNELVRQQFLNEIEKYKTDIIPASISTLTPVITYQDLTLANIKNLINSKIPVTTAFSSPQNDTSF</sequence>
<reference evidence="1 2" key="1">
    <citation type="submission" date="2016-04" db="EMBL/GenBank/DDBJ databases">
        <title>Genome analyses suggest a sexual origin of heterokaryosis in a supposedly ancient asexual fungus.</title>
        <authorList>
            <person name="Ropars J."/>
            <person name="Sedzielewska K."/>
            <person name="Noel J."/>
            <person name="Charron P."/>
            <person name="Farinelli L."/>
            <person name="Marton T."/>
            <person name="Kruger M."/>
            <person name="Pelin A."/>
            <person name="Brachmann A."/>
            <person name="Corradi N."/>
        </authorList>
    </citation>
    <scope>NUCLEOTIDE SEQUENCE [LARGE SCALE GENOMIC DNA]</scope>
    <source>
        <strain evidence="1 2">C2</strain>
    </source>
</reference>
<organism evidence="1 2">
    <name type="scientific">Rhizophagus irregularis</name>
    <dbReference type="NCBI Taxonomy" id="588596"/>
    <lineage>
        <taxon>Eukaryota</taxon>
        <taxon>Fungi</taxon>
        <taxon>Fungi incertae sedis</taxon>
        <taxon>Mucoromycota</taxon>
        <taxon>Glomeromycotina</taxon>
        <taxon>Glomeromycetes</taxon>
        <taxon>Glomerales</taxon>
        <taxon>Glomeraceae</taxon>
        <taxon>Rhizophagus</taxon>
    </lineage>
</organism>
<evidence type="ECO:0000313" key="1">
    <source>
        <dbReference type="EMBL" id="PKK55809.1"/>
    </source>
</evidence>